<protein>
    <recommendedName>
        <fullName evidence="8">DUF2470 domain-containing protein</fullName>
    </recommendedName>
</protein>
<dbReference type="Gene3D" id="3.20.180.10">
    <property type="entry name" value="PNP-oxidase-like"/>
    <property type="match status" value="1"/>
</dbReference>
<evidence type="ECO:0000259" key="3">
    <source>
        <dbReference type="Pfam" id="PF01243"/>
    </source>
</evidence>
<dbReference type="FunCoup" id="A0A804QF28">
    <property type="interactions" value="851"/>
</dbReference>
<dbReference type="PANTHER" id="PTHR13343">
    <property type="entry name" value="CREG1 PROTEIN"/>
    <property type="match status" value="1"/>
</dbReference>
<keyword evidence="6" id="KW-1185">Reference proteome</keyword>
<reference evidence="5" key="3">
    <citation type="submission" date="2021-05" db="UniProtKB">
        <authorList>
            <consortium name="EnsemblPlants"/>
        </authorList>
    </citation>
    <scope>IDENTIFICATION</scope>
    <source>
        <strain evidence="5">cv. B73</strain>
    </source>
</reference>
<feature type="domain" description="DUF2470" evidence="4">
    <location>
        <begin position="335"/>
        <end position="408"/>
    </location>
</feature>
<evidence type="ECO:0000313" key="5">
    <source>
        <dbReference type="EnsemblPlants" id="Zm00001eb325150_P001"/>
    </source>
</evidence>
<sequence>MTVWIGRSFCAVTALFLLPSPLTSHYSAPPTVCAQEGPVTAPQHRGRRLPCRAKRPQQSGQRGSPTPSRAHATMPFLLTPGARAVPSPSTLSRLLLPLHLQITNGRHNHQHGHVPASPLLYPRLRNRRSRFFAASSSSSSPQMAAPADAAGGSSDAFEVIRVHQAKAVRLSPVEEIRTIMDRSVRCVLATHSQDHAGYPSGSMVDFACDQDGYPILAVSSLAVHSKNLSGNPKCSLLVAKDPEDRTDTVITVYGDAVPVSDEEKDSVRSAYLRRHPDAFWVDFGDFSFLHIKPKAVRYVSGVATALLGSGASKSPEFNVAEYKEAKVDPISQFSTPITSHMNKDHANDTKLIVQHSTTVKVDFAYMLDVDSLGFNVKAGYDGSVLKLRIPFPRQAQDRKDVKTLIVEMLQAARASSSDPE</sequence>
<dbReference type="InterPro" id="IPR012349">
    <property type="entry name" value="Split_barrel_FMN-bd"/>
</dbReference>
<dbReference type="InterPro" id="IPR019595">
    <property type="entry name" value="DUF2470"/>
</dbReference>
<evidence type="ECO:0008006" key="8">
    <source>
        <dbReference type="Google" id="ProtNLM"/>
    </source>
</evidence>
<evidence type="ECO:0000256" key="2">
    <source>
        <dbReference type="SAM" id="SignalP"/>
    </source>
</evidence>
<keyword evidence="7" id="KW-1267">Proteomics identification</keyword>
<dbReference type="GO" id="GO:0042803">
    <property type="term" value="F:protein homodimerization activity"/>
    <property type="evidence" value="ECO:0007669"/>
    <property type="project" value="EnsemblPlants"/>
</dbReference>
<dbReference type="PANTHER" id="PTHR13343:SF24">
    <property type="entry name" value="OS07G0573800 PROTEIN"/>
    <property type="match status" value="1"/>
</dbReference>
<dbReference type="Pfam" id="PF01243">
    <property type="entry name" value="PNPOx_N"/>
    <property type="match status" value="1"/>
</dbReference>
<dbReference type="SUPFAM" id="SSF50475">
    <property type="entry name" value="FMN-binding split barrel"/>
    <property type="match status" value="1"/>
</dbReference>
<feature type="region of interest" description="Disordered" evidence="1">
    <location>
        <begin position="37"/>
        <end position="73"/>
    </location>
</feature>
<keyword evidence="2" id="KW-0732">Signal</keyword>
<evidence type="ECO:0000256" key="1">
    <source>
        <dbReference type="SAM" id="MobiDB-lite"/>
    </source>
</evidence>
<evidence type="ECO:0000259" key="4">
    <source>
        <dbReference type="Pfam" id="PF10615"/>
    </source>
</evidence>
<dbReference type="InParanoid" id="A0A804QF28"/>
<dbReference type="GO" id="GO:0020037">
    <property type="term" value="F:heme binding"/>
    <property type="evidence" value="ECO:0007669"/>
    <property type="project" value="EnsemblPlants"/>
</dbReference>
<feature type="signal peptide" evidence="2">
    <location>
        <begin position="1"/>
        <end position="24"/>
    </location>
</feature>
<dbReference type="AlphaFoldDB" id="A0A804QF28"/>
<dbReference type="EnsemblPlants" id="Zm00001eb325150_T001">
    <property type="protein sequence ID" value="Zm00001eb325150_P001"/>
    <property type="gene ID" value="Zm00001eb325150"/>
</dbReference>
<accession>A0A804QF28</accession>
<organism evidence="5 6">
    <name type="scientific">Zea mays</name>
    <name type="common">Maize</name>
    <dbReference type="NCBI Taxonomy" id="4577"/>
    <lineage>
        <taxon>Eukaryota</taxon>
        <taxon>Viridiplantae</taxon>
        <taxon>Streptophyta</taxon>
        <taxon>Embryophyta</taxon>
        <taxon>Tracheophyta</taxon>
        <taxon>Spermatophyta</taxon>
        <taxon>Magnoliopsida</taxon>
        <taxon>Liliopsida</taxon>
        <taxon>Poales</taxon>
        <taxon>Poaceae</taxon>
        <taxon>PACMAD clade</taxon>
        <taxon>Panicoideae</taxon>
        <taxon>Andropogonodae</taxon>
        <taxon>Andropogoneae</taxon>
        <taxon>Tripsacinae</taxon>
        <taxon>Zea</taxon>
    </lineage>
</organism>
<dbReference type="Gramene" id="Zm00001eb325150_T001">
    <property type="protein sequence ID" value="Zm00001eb325150_P001"/>
    <property type="gene ID" value="Zm00001eb325150"/>
</dbReference>
<evidence type="ECO:0000313" key="6">
    <source>
        <dbReference type="Proteomes" id="UP000007305"/>
    </source>
</evidence>
<dbReference type="Gene3D" id="2.30.110.10">
    <property type="entry name" value="Electron Transport, Fmn-binding Protein, Chain A"/>
    <property type="match status" value="1"/>
</dbReference>
<evidence type="ECO:0007829" key="7">
    <source>
        <dbReference type="PeptideAtlas" id="A0A804QF28"/>
    </source>
</evidence>
<feature type="compositionally biased region" description="Basic residues" evidence="1">
    <location>
        <begin position="44"/>
        <end position="55"/>
    </location>
</feature>
<dbReference type="GO" id="GO:0009507">
    <property type="term" value="C:chloroplast"/>
    <property type="evidence" value="ECO:0007669"/>
    <property type="project" value="EnsemblPlants"/>
</dbReference>
<name>A0A804QF28_MAIZE</name>
<feature type="domain" description="Pyridoxamine 5'-phosphate oxidase N-terminal" evidence="3">
    <location>
        <begin position="174"/>
        <end position="299"/>
    </location>
</feature>
<dbReference type="InterPro" id="IPR037119">
    <property type="entry name" value="Haem_oxidase_HugZ-like_sf"/>
</dbReference>
<dbReference type="GO" id="GO:0042167">
    <property type="term" value="P:heme catabolic process"/>
    <property type="evidence" value="ECO:0007669"/>
    <property type="project" value="EnsemblPlants"/>
</dbReference>
<reference evidence="6" key="1">
    <citation type="submission" date="2015-12" db="EMBL/GenBank/DDBJ databases">
        <title>Update maize B73 reference genome by single molecule sequencing technologies.</title>
        <authorList>
            <consortium name="Maize Genome Sequencing Project"/>
            <person name="Ware D."/>
        </authorList>
    </citation>
    <scope>NUCLEOTIDE SEQUENCE [LARGE SCALE GENOMIC DNA]</scope>
    <source>
        <strain evidence="6">cv. B73</strain>
    </source>
</reference>
<proteinExistence type="evidence at protein level"/>
<dbReference type="GO" id="GO:0033014">
    <property type="term" value="P:tetrapyrrole biosynthetic process"/>
    <property type="evidence" value="ECO:0007669"/>
    <property type="project" value="EnsemblPlants"/>
</dbReference>
<dbReference type="InterPro" id="IPR011576">
    <property type="entry name" value="Pyridox_Oxase_N"/>
</dbReference>
<feature type="compositionally biased region" description="Polar residues" evidence="1">
    <location>
        <begin position="56"/>
        <end position="67"/>
    </location>
</feature>
<dbReference type="Pfam" id="PF10615">
    <property type="entry name" value="DUF2470"/>
    <property type="match status" value="1"/>
</dbReference>
<reference evidence="5" key="2">
    <citation type="submission" date="2019-07" db="EMBL/GenBank/DDBJ databases">
        <authorList>
            <person name="Seetharam A."/>
            <person name="Woodhouse M."/>
            <person name="Cannon E."/>
        </authorList>
    </citation>
    <scope>NUCLEOTIDE SEQUENCE [LARGE SCALE GENOMIC DNA]</scope>
    <source>
        <strain evidence="5">cv. B73</strain>
    </source>
</reference>
<feature type="chain" id="PRO_5032483769" description="DUF2470 domain-containing protein" evidence="2">
    <location>
        <begin position="25"/>
        <end position="420"/>
    </location>
</feature>
<dbReference type="Proteomes" id="UP000007305">
    <property type="component" value="Chromosome 7"/>
</dbReference>